<evidence type="ECO:0000313" key="2">
    <source>
        <dbReference type="Proteomes" id="UP001172386"/>
    </source>
</evidence>
<accession>A0ACC3AD10</accession>
<proteinExistence type="predicted"/>
<reference evidence="1" key="1">
    <citation type="submission" date="2022-10" db="EMBL/GenBank/DDBJ databases">
        <title>Culturing micro-colonial fungi from biological soil crusts in the Mojave desert and describing Neophaeococcomyces mojavensis, and introducing the new genera and species Taxawa tesnikishii.</title>
        <authorList>
            <person name="Kurbessoian T."/>
            <person name="Stajich J.E."/>
        </authorList>
    </citation>
    <scope>NUCLEOTIDE SEQUENCE</scope>
    <source>
        <strain evidence="1">JES_112</strain>
    </source>
</reference>
<sequence length="359" mass="38501">MVSNLPKTYTTLTLAARPKSTIVPGETFQTKTTNTTPSASSLKNGQVLYQTLYLSLDPAMRGWLNDTRSYIKPVQIGEVMRGSSVGRVIASKSSMLKTGDLVVTNSAGWAEYAVLNDKDCEAVPETGEGIRRSAIDALSVLGLTGLTAYFGLLKIGDPKPGDLVVVSGAAGATGSVVGQIAKLKGATVIGIAGSDDKCSWLTQDLGFDVALNYKSSTFAKDFRAATKKQLIDVYFDNVGGEILDLALSRAAPFARFVMCGGISQYNAAVQKGPKNYLMVVSMRIKMQGFIVFDFEKEYGHARQELAQWVKDGKIKRGETVIKGGLKEAEKALVSLYEGRNTGKMLVEVAEIQDGAKAKL</sequence>
<dbReference type="Proteomes" id="UP001172386">
    <property type="component" value="Unassembled WGS sequence"/>
</dbReference>
<organism evidence="1 2">
    <name type="scientific">Neophaeococcomyces mojaviensis</name>
    <dbReference type="NCBI Taxonomy" id="3383035"/>
    <lineage>
        <taxon>Eukaryota</taxon>
        <taxon>Fungi</taxon>
        <taxon>Dikarya</taxon>
        <taxon>Ascomycota</taxon>
        <taxon>Pezizomycotina</taxon>
        <taxon>Eurotiomycetes</taxon>
        <taxon>Chaetothyriomycetidae</taxon>
        <taxon>Chaetothyriales</taxon>
        <taxon>Chaetothyriales incertae sedis</taxon>
        <taxon>Neophaeococcomyces</taxon>
    </lineage>
</organism>
<keyword evidence="2" id="KW-1185">Reference proteome</keyword>
<protein>
    <submittedName>
        <fullName evidence="1">Uncharacterized protein</fullName>
    </submittedName>
</protein>
<comment type="caution">
    <text evidence="1">The sequence shown here is derived from an EMBL/GenBank/DDBJ whole genome shotgun (WGS) entry which is preliminary data.</text>
</comment>
<evidence type="ECO:0000313" key="1">
    <source>
        <dbReference type="EMBL" id="KAJ9659527.1"/>
    </source>
</evidence>
<gene>
    <name evidence="1" type="ORF">H2198_003103</name>
</gene>
<dbReference type="EMBL" id="JAPDRQ010000039">
    <property type="protein sequence ID" value="KAJ9659527.1"/>
    <property type="molecule type" value="Genomic_DNA"/>
</dbReference>
<name>A0ACC3AD10_9EURO</name>